<keyword evidence="6 14" id="KW-0673">Quorum sensing</keyword>
<dbReference type="OrthoDB" id="9788129at2"/>
<dbReference type="GO" id="GO:0043768">
    <property type="term" value="F:S-ribosylhomocysteine lyase activity"/>
    <property type="evidence" value="ECO:0007669"/>
    <property type="project" value="UniProtKB-UniRule"/>
</dbReference>
<evidence type="ECO:0000256" key="5">
    <source>
        <dbReference type="ARBA" id="ARBA00015130"/>
    </source>
</evidence>
<comment type="function">
    <text evidence="11 14">Involved in the synthesis of autoinducer 2 (AI-2) which is secreted by bacteria and is used to communicate both the cell density and the metabolic potential of the environment. The regulation of gene expression in response to changes in cell density is called quorum sensing. Catalyzes the transformation of S-ribosylhomocysteine (RHC) to homocysteine (HC) and 4,5-dihydroxy-2,3-pentadione (DPD).</text>
</comment>
<dbReference type="Pfam" id="PF02664">
    <property type="entry name" value="LuxS"/>
    <property type="match status" value="1"/>
</dbReference>
<comment type="cofactor">
    <cofactor evidence="14">
        <name>Fe cation</name>
        <dbReference type="ChEBI" id="CHEBI:24875"/>
    </cofactor>
    <text evidence="14">Binds 1 Fe cation per subunit.</text>
</comment>
<keyword evidence="8 14" id="KW-0071">Autoinducer synthesis</keyword>
<sequence>MKTIASFTIDHQKLLPGVYVSRKDSVGNDMVTTFDIRMTRPNHEPVMNTAEMHTIEHLAATFLRNHTEYGTKIVYFGPMGCRTGFYLILAGDYESKDIVLLMTELFQFIADFTGDVPGASAIECGNYLDMNLPMANYLAKKFLTEVLEGIDESRLVYPE</sequence>
<evidence type="ECO:0000256" key="3">
    <source>
        <dbReference type="ARBA" id="ARBA00011738"/>
    </source>
</evidence>
<evidence type="ECO:0000256" key="11">
    <source>
        <dbReference type="ARBA" id="ARBA00024654"/>
    </source>
</evidence>
<evidence type="ECO:0000256" key="13">
    <source>
        <dbReference type="ARBA" id="ARBA00031777"/>
    </source>
</evidence>
<dbReference type="RefSeq" id="WP_092478220.1">
    <property type="nucleotide sequence ID" value="NZ_FOHN01000016.1"/>
</dbReference>
<dbReference type="NCBIfam" id="NF002604">
    <property type="entry name" value="PRK02260.1-4"/>
    <property type="match status" value="1"/>
</dbReference>
<evidence type="ECO:0000256" key="2">
    <source>
        <dbReference type="ARBA" id="ARBA00007311"/>
    </source>
</evidence>
<gene>
    <name evidence="14" type="primary">luxS</name>
    <name evidence="15" type="ORF">SAMN04487772_11627</name>
</gene>
<feature type="binding site" evidence="14">
    <location>
        <position position="124"/>
    </location>
    <ligand>
        <name>Fe cation</name>
        <dbReference type="ChEBI" id="CHEBI:24875"/>
    </ligand>
</feature>
<dbReference type="PANTHER" id="PTHR35799:SF1">
    <property type="entry name" value="S-RIBOSYLHOMOCYSTEINE LYASE"/>
    <property type="match status" value="1"/>
</dbReference>
<name>A0A1I0DRL2_9FIRM</name>
<dbReference type="PANTHER" id="PTHR35799">
    <property type="entry name" value="S-RIBOSYLHOMOCYSTEINE LYASE"/>
    <property type="match status" value="1"/>
</dbReference>
<dbReference type="AlphaFoldDB" id="A0A1I0DRL2"/>
<organism evidence="15 16">
    <name type="scientific">[Clostridium] polysaccharolyticum</name>
    <dbReference type="NCBI Taxonomy" id="29364"/>
    <lineage>
        <taxon>Bacteria</taxon>
        <taxon>Bacillati</taxon>
        <taxon>Bacillota</taxon>
        <taxon>Clostridia</taxon>
        <taxon>Lachnospirales</taxon>
        <taxon>Lachnospiraceae</taxon>
    </lineage>
</organism>
<dbReference type="Proteomes" id="UP000199800">
    <property type="component" value="Unassembled WGS sequence"/>
</dbReference>
<evidence type="ECO:0000313" key="16">
    <source>
        <dbReference type="Proteomes" id="UP000199800"/>
    </source>
</evidence>
<dbReference type="Gene3D" id="3.30.1360.80">
    <property type="entry name" value="S-ribosylhomocysteinase (LuxS)"/>
    <property type="match status" value="1"/>
</dbReference>
<keyword evidence="10 14" id="KW-0456">Lyase</keyword>
<dbReference type="InterPro" id="IPR003815">
    <property type="entry name" value="S-ribosylhomocysteinase"/>
</dbReference>
<evidence type="ECO:0000256" key="7">
    <source>
        <dbReference type="ARBA" id="ARBA00022723"/>
    </source>
</evidence>
<dbReference type="HAMAP" id="MF_00091">
    <property type="entry name" value="LuxS"/>
    <property type="match status" value="1"/>
</dbReference>
<evidence type="ECO:0000256" key="6">
    <source>
        <dbReference type="ARBA" id="ARBA00022654"/>
    </source>
</evidence>
<dbReference type="SUPFAM" id="SSF63411">
    <property type="entry name" value="LuxS/MPP-like metallohydrolase"/>
    <property type="match status" value="1"/>
</dbReference>
<dbReference type="InterPro" id="IPR037005">
    <property type="entry name" value="LuxS_sf"/>
</dbReference>
<protein>
    <recommendedName>
        <fullName evidence="5 14">S-ribosylhomocysteine lyase</fullName>
        <ecNumber evidence="4 14">4.4.1.21</ecNumber>
    </recommendedName>
    <alternativeName>
        <fullName evidence="12 14">AI-2 synthesis protein</fullName>
    </alternativeName>
    <alternativeName>
        <fullName evidence="13 14">Autoinducer-2 production protein LuxS</fullName>
    </alternativeName>
</protein>
<dbReference type="GO" id="GO:0009372">
    <property type="term" value="P:quorum sensing"/>
    <property type="evidence" value="ECO:0007669"/>
    <property type="project" value="UniProtKB-UniRule"/>
</dbReference>
<comment type="catalytic activity">
    <reaction evidence="1 14">
        <text>S-(5-deoxy-D-ribos-5-yl)-L-homocysteine = (S)-4,5-dihydroxypentane-2,3-dione + L-homocysteine</text>
        <dbReference type="Rhea" id="RHEA:17753"/>
        <dbReference type="ChEBI" id="CHEBI:29484"/>
        <dbReference type="ChEBI" id="CHEBI:58195"/>
        <dbReference type="ChEBI" id="CHEBI:58199"/>
        <dbReference type="EC" id="4.4.1.21"/>
    </reaction>
</comment>
<evidence type="ECO:0000256" key="9">
    <source>
        <dbReference type="ARBA" id="ARBA00023004"/>
    </source>
</evidence>
<evidence type="ECO:0000256" key="8">
    <source>
        <dbReference type="ARBA" id="ARBA00022929"/>
    </source>
</evidence>
<dbReference type="PRINTS" id="PR01487">
    <property type="entry name" value="LUXSPROTEIN"/>
</dbReference>
<keyword evidence="7 14" id="KW-0479">Metal-binding</keyword>
<dbReference type="EC" id="4.4.1.21" evidence="4 14"/>
<feature type="binding site" evidence="14">
    <location>
        <position position="53"/>
    </location>
    <ligand>
        <name>Fe cation</name>
        <dbReference type="ChEBI" id="CHEBI:24875"/>
    </ligand>
</feature>
<accession>A0A1I0DRL2</accession>
<evidence type="ECO:0000256" key="12">
    <source>
        <dbReference type="ARBA" id="ARBA00030600"/>
    </source>
</evidence>
<evidence type="ECO:0000256" key="10">
    <source>
        <dbReference type="ARBA" id="ARBA00023239"/>
    </source>
</evidence>
<evidence type="ECO:0000256" key="14">
    <source>
        <dbReference type="HAMAP-Rule" id="MF_00091"/>
    </source>
</evidence>
<feature type="binding site" evidence="14">
    <location>
        <position position="57"/>
    </location>
    <ligand>
        <name>Fe cation</name>
        <dbReference type="ChEBI" id="CHEBI:24875"/>
    </ligand>
</feature>
<evidence type="ECO:0000313" key="15">
    <source>
        <dbReference type="EMBL" id="SET34921.1"/>
    </source>
</evidence>
<dbReference type="GO" id="GO:0005506">
    <property type="term" value="F:iron ion binding"/>
    <property type="evidence" value="ECO:0007669"/>
    <property type="project" value="InterPro"/>
</dbReference>
<comment type="similarity">
    <text evidence="2 14">Belongs to the LuxS family.</text>
</comment>
<evidence type="ECO:0000256" key="4">
    <source>
        <dbReference type="ARBA" id="ARBA00012240"/>
    </source>
</evidence>
<evidence type="ECO:0000256" key="1">
    <source>
        <dbReference type="ARBA" id="ARBA00000297"/>
    </source>
</evidence>
<keyword evidence="9 14" id="KW-0408">Iron</keyword>
<dbReference type="EMBL" id="FOHN01000016">
    <property type="protein sequence ID" value="SET34921.1"/>
    <property type="molecule type" value="Genomic_DNA"/>
</dbReference>
<keyword evidence="16" id="KW-1185">Reference proteome</keyword>
<comment type="subunit">
    <text evidence="3 14">Homodimer.</text>
</comment>
<dbReference type="PIRSF" id="PIRSF006160">
    <property type="entry name" value="AI2"/>
    <property type="match status" value="1"/>
</dbReference>
<reference evidence="15 16" key="1">
    <citation type="submission" date="2016-10" db="EMBL/GenBank/DDBJ databases">
        <authorList>
            <person name="de Groot N.N."/>
        </authorList>
    </citation>
    <scope>NUCLEOTIDE SEQUENCE [LARGE SCALE GENOMIC DNA]</scope>
    <source>
        <strain evidence="15 16">DSM 1801</strain>
    </source>
</reference>
<proteinExistence type="inferred from homology"/>
<dbReference type="InterPro" id="IPR011249">
    <property type="entry name" value="Metalloenz_LuxS/M16"/>
</dbReference>
<dbReference type="STRING" id="29364.SAMN04487772_11627"/>